<dbReference type="OrthoDB" id="332203at2759"/>
<feature type="compositionally biased region" description="Low complexity" evidence="1">
    <location>
        <begin position="1380"/>
        <end position="1398"/>
    </location>
</feature>
<feature type="compositionally biased region" description="Polar residues" evidence="1">
    <location>
        <begin position="1424"/>
        <end position="1437"/>
    </location>
</feature>
<feature type="compositionally biased region" description="Basic and acidic residues" evidence="1">
    <location>
        <begin position="2236"/>
        <end position="2263"/>
    </location>
</feature>
<feature type="region of interest" description="Disordered" evidence="1">
    <location>
        <begin position="1342"/>
        <end position="1489"/>
    </location>
</feature>
<organism evidence="2 3">
    <name type="scientific">Cystoisospora suis</name>
    <dbReference type="NCBI Taxonomy" id="483139"/>
    <lineage>
        <taxon>Eukaryota</taxon>
        <taxon>Sar</taxon>
        <taxon>Alveolata</taxon>
        <taxon>Apicomplexa</taxon>
        <taxon>Conoidasida</taxon>
        <taxon>Coccidia</taxon>
        <taxon>Eucoccidiorida</taxon>
        <taxon>Eimeriorina</taxon>
        <taxon>Sarcocystidae</taxon>
        <taxon>Cystoisospora</taxon>
    </lineage>
</organism>
<feature type="region of interest" description="Disordered" evidence="1">
    <location>
        <begin position="2175"/>
        <end position="2373"/>
    </location>
</feature>
<proteinExistence type="predicted"/>
<feature type="compositionally biased region" description="Basic and acidic residues" evidence="1">
    <location>
        <begin position="311"/>
        <end position="322"/>
    </location>
</feature>
<feature type="region of interest" description="Disordered" evidence="1">
    <location>
        <begin position="895"/>
        <end position="925"/>
    </location>
</feature>
<feature type="compositionally biased region" description="Basic and acidic residues" evidence="1">
    <location>
        <begin position="2397"/>
        <end position="2412"/>
    </location>
</feature>
<feature type="region of interest" description="Disordered" evidence="1">
    <location>
        <begin position="1190"/>
        <end position="1209"/>
    </location>
</feature>
<feature type="region of interest" description="Disordered" evidence="1">
    <location>
        <begin position="159"/>
        <end position="197"/>
    </location>
</feature>
<feature type="compositionally biased region" description="Basic and acidic residues" evidence="1">
    <location>
        <begin position="1342"/>
        <end position="1352"/>
    </location>
</feature>
<feature type="compositionally biased region" description="Polar residues" evidence="1">
    <location>
        <begin position="1145"/>
        <end position="1160"/>
    </location>
</feature>
<feature type="compositionally biased region" description="Low complexity" evidence="1">
    <location>
        <begin position="1577"/>
        <end position="1587"/>
    </location>
</feature>
<dbReference type="EMBL" id="MIGC01003007">
    <property type="protein sequence ID" value="PHJ20145.1"/>
    <property type="molecule type" value="Genomic_DNA"/>
</dbReference>
<feature type="compositionally biased region" description="Polar residues" evidence="1">
    <location>
        <begin position="2426"/>
        <end position="2436"/>
    </location>
</feature>
<feature type="compositionally biased region" description="Basic and acidic residues" evidence="1">
    <location>
        <begin position="1706"/>
        <end position="1715"/>
    </location>
</feature>
<feature type="compositionally biased region" description="Basic and acidic residues" evidence="1">
    <location>
        <begin position="2184"/>
        <end position="2193"/>
    </location>
</feature>
<dbReference type="SUPFAM" id="SSF48371">
    <property type="entry name" value="ARM repeat"/>
    <property type="match status" value="1"/>
</dbReference>
<feature type="region of interest" description="Disordered" evidence="1">
    <location>
        <begin position="1533"/>
        <end position="1561"/>
    </location>
</feature>
<sequence length="2830" mass="308042">KVLQPPRGSRQHTSSSAAVSLPSSQWVDIRELRRAVASQGPLVVANSSGHHSSWPPGGDLSTTSRLAHSFYSSLPLRDSSVHGDSLAPAVTSAGWTPLPSTCPTNIYAQLSHSLVLTTQPLSLQQSHLGFVYYLPPGVGTPTPCTDVQTTVPATATTTTTTATITPGGPPAGESSSIKVSSTSKRVKKGQADGLESSEDIATQAANTSQEVADLSPAQAPASPPLPRLIAHVALIQQLMAGLLDDRPCRHLQTLRALMALLTHSRQTLCKWAGLTLRHHHHHHMGELMSLRQSQQECFESAIQSRCQESQKTPRIDTEKQTQEQEFLTSGQPPPGLDCLLMSVRVSLLHLIAGDLLTSADVPVRSSSAECLACLAHLASTIVILTGPAVFRHAIDLATKTGRFHIKLISLAGKFSSDGALRVGEELVRCGAHRILQATEAFRASKEKASSTSGRDASGKASPVVGNQRIEQQHLQTIEECGEWTVQELEECESAGAVVKCCLVLLSYMTADSVSAVRLSSLSAILSLIPHLTEDVALQSLQRPSFPPATPNPISRCRVLLRLHLAVSTRSALTAAVEATIEKRDTHRSTGAHLHAPLTSQKTVSSSPPQISSSSCSSVPPSHPSNPSSSSLGHQQHQQHPSLSSSSSMTSGGRQGFSSPLAAVVSALASVGERAHTSHHTVAAQQLQSEIAKSPLAIGWLLSSLDDSSPQVRALGFIVLRSLLEFYTQTAREASALSLSRKKGLSGAEVGGEAGGEDSSAPSVTGGSSFPNAVQLLIWDYLSDPVHAVQESAASALPCLSLSIPLRDGAFRRAIFPLLHARKKQTRLLFLKVLPLCKTFNARALKVEVQGLLRCPYAREDESEISACFAEILYAAYHNLWSLEEGLKELLNQGPQGIQEKGEDNEKEEPRKLAGGGELPQGIPLDNNGDLRKKEEDMLQVFRVLATPKSRKRTQLTAVTDWTRRDWELRLLLLMRRRIGEEEERTRQAGIFLLSNNGHLVHGTAGREESLKGTIDTDMKAECVVKNQRGDLQHSITLKLPGGPTSETAGVGEHVAREGNNKRRKILMSDTFESLSVLEKRGERDGRLSRFLPLDVFLTLHYVSLQFPLAIHHPLPTFPIERQMEAADCLLSQLDGDEHEEEEKTAGQSLPASLPSVNQGNQAITASREEISSSQEPKCSAASCRREDISHINGTSTSQGQGLGGSTIRERGSFSGLEKRYPLLTRKKRSPYLSKGSRESQQGSHFSFLHRRALSSSTSQAASTTGPCSSVQMPSSVPPCSSSAVSSTPLLLERDTWELLHSDVPCRFGVLRQALRSMHPVLAFVSSPFFSGNKRRRIRELDDAKESVLKDPRGTSSMVSSSLSRFSSLSSSSPSEEERSSNNPTSASPSSSSMSSSSLSKKRKQDHEAHPSSGQRDGRVAKQLATESTLRADSTSSVVDVRSKSLIGRPSNKPGRVKSLSGGGRRDPLAISKHEPRNLGEREEYDDEGHEGLSLPLFPFPSLADSLLLFKVKMERRHARKQWLLLSTQALSHAATAPALPSRETVERARAQSWHSREDKMSQVKGKGLSSFFSLSSSTKPLSSRSLSAHTSLLSQKPKGLKKMDEKKTGIGTMSSSLGSTNRQQPLDGGPSLKREDVCLASCATSSLLSSIWPRTKTHLSIYPVHSPTASLVACEDNRVSPDHNSLFSSASTLSLGRGRRRRSSSGKRERGELRWRQQRREREIVQAFLKDGEDFSFPNVSSWKKRQRSSRGEVEEEEEKGWGETDLETGGRWVSSWATRLKKETGQDKESHYQEGRLEEKSNGLHRGCEVPCLSWRQIVNMCLPEESWENFLLLEKTWEVLRKKWRQKKRAKETSSSISSSATPLNMKHSESPSGNTSPKKTSLFSSFLSLSLHFLSEQQKGKEGDITSYSLLHSSSSSPLSRLTESILPRSFCLWRNELISSRLQALAATALIFSPSLVLNRYELLPDRRLLSLLPASSFSHINVDEQDPLHPLDFLDRCVPASSISASERDSQVVSSIHQGKQPQETLPPYQVNLEKLFTFLSNSLSYFFVVHLHEPHWRRSLEAYMQEGAVAATGLAGLYPIVIRNAGGENENRNSASRHLDCFYTVKGEKVSSAKYLEGRGGLIQEALNDLLPIPVRFGCSKGAVVWLEARLTLPGEQLKRMTSECCSFAEKEGEEDEVKEKKNKDMTDPALSNTQQREEPEDTEGMSRPGGISRSIGTTKLKIRGGGGEGEGKGEGQEKDKKEGRDKKEAGVCKGENKPLLLHGKSMSRSSHHPTGVAGGTTGEEPGDFPPVVPSSDSQKAPKDGQKLNCMSFLQRPQQNDRENKDDEEKDKHEMVGEEGDGGMITTTTAAQLNDRRKASTKIQEKRSSAHLSPAFYLCVRVPVALELSRKKDGEQQTKASLEDGMHGAVSGDEVKGGDESQQLGQQHVSHNQERLDYFPTTSLMKQRSSPLVRAVLANFYTSVCSSSHSSSLMFSSTSEDRQGVSPIGSSFPLSGNLRPSSPSLTPSSSGGTFSPQATSLPGEKKEESHLGVIGSAPVAPSSPVRHSRCGSSHRRKRKIPPKACHGKLGGLSGGCGFASRILGLHLKKPRNLVKNLLSLISASESPSTGLHSSPTVTCCLENSHRTSCSTDISAFPSSSLSCFSSPMDSPELSFPPRTRLTPPVVPLFSPGAELGNCLHNASEKRSNSLLRRSQRRVYGSQGDYPCRSGGFSQEDKESGVSLYRIDLEEDEWMGGGEGPWQQKKDKIEVRVTFPLSLDAPTSGPFPVDVVVCALFEGDKNSRSVDYRSSASGHDGGEGIRRDVSLLVPTSDVKRLWLQPTWLG</sequence>
<keyword evidence="3" id="KW-1185">Reference proteome</keyword>
<feature type="compositionally biased region" description="Basic and acidic residues" evidence="1">
    <location>
        <begin position="1463"/>
        <end position="1481"/>
    </location>
</feature>
<dbReference type="Proteomes" id="UP000221165">
    <property type="component" value="Unassembled WGS sequence"/>
</dbReference>
<dbReference type="GeneID" id="94429403"/>
<feature type="region of interest" description="Disordered" evidence="1">
    <location>
        <begin position="1853"/>
        <end position="1880"/>
    </location>
</feature>
<name>A0A2C6KVF7_9APIC</name>
<feature type="region of interest" description="Disordered" evidence="1">
    <location>
        <begin position="2397"/>
        <end position="2436"/>
    </location>
</feature>
<evidence type="ECO:0000313" key="2">
    <source>
        <dbReference type="EMBL" id="PHJ20145.1"/>
    </source>
</evidence>
<feature type="region of interest" description="Disordered" evidence="1">
    <location>
        <begin position="1258"/>
        <end position="1284"/>
    </location>
</feature>
<feature type="region of interest" description="Disordered" evidence="1">
    <location>
        <begin position="1683"/>
        <end position="1715"/>
    </location>
</feature>
<feature type="compositionally biased region" description="Low complexity" evidence="1">
    <location>
        <begin position="2474"/>
        <end position="2484"/>
    </location>
</feature>
<dbReference type="VEuPathDB" id="ToxoDB:CSUI_006027"/>
<feature type="compositionally biased region" description="Basic residues" evidence="1">
    <location>
        <begin position="2552"/>
        <end position="2567"/>
    </location>
</feature>
<dbReference type="InterPro" id="IPR016024">
    <property type="entry name" value="ARM-type_fold"/>
</dbReference>
<feature type="compositionally biased region" description="Low complexity" evidence="1">
    <location>
        <begin position="159"/>
        <end position="183"/>
    </location>
</feature>
<feature type="compositionally biased region" description="Polar residues" evidence="1">
    <location>
        <begin position="1611"/>
        <end position="1624"/>
    </location>
</feature>
<accession>A0A2C6KVF7</accession>
<evidence type="ECO:0000256" key="1">
    <source>
        <dbReference type="SAM" id="MobiDB-lite"/>
    </source>
</evidence>
<feature type="compositionally biased region" description="Low complexity" evidence="1">
    <location>
        <begin position="604"/>
        <end position="647"/>
    </location>
</feature>
<protein>
    <submittedName>
        <fullName evidence="2">Heat repeat-containing protein</fullName>
    </submittedName>
</protein>
<feature type="region of interest" description="Disordered" evidence="1">
    <location>
        <begin position="583"/>
        <end position="655"/>
    </location>
</feature>
<feature type="compositionally biased region" description="Basic and acidic residues" evidence="1">
    <location>
        <begin position="1543"/>
        <end position="1561"/>
    </location>
</feature>
<feature type="region of interest" description="Disordered" evidence="1">
    <location>
        <begin position="308"/>
        <end position="330"/>
    </location>
</feature>
<feature type="compositionally biased region" description="Basic and acidic residues" evidence="1">
    <location>
        <begin position="1404"/>
        <end position="1419"/>
    </location>
</feature>
<feature type="region of interest" description="Disordered" evidence="1">
    <location>
        <begin position="1135"/>
        <end position="1160"/>
    </location>
</feature>
<feature type="region of interest" description="Disordered" evidence="1">
    <location>
        <begin position="1577"/>
        <end position="1630"/>
    </location>
</feature>
<reference evidence="2 3" key="1">
    <citation type="journal article" date="2017" name="Int. J. Parasitol.">
        <title>The genome of the protozoan parasite Cystoisospora suis and a reverse vaccinology approach to identify vaccine candidates.</title>
        <authorList>
            <person name="Palmieri N."/>
            <person name="Shrestha A."/>
            <person name="Ruttkowski B."/>
            <person name="Beck T."/>
            <person name="Vogl C."/>
            <person name="Tomley F."/>
            <person name="Blake D.P."/>
            <person name="Joachim A."/>
        </authorList>
    </citation>
    <scope>NUCLEOTIDE SEQUENCE [LARGE SCALE GENOMIC DNA]</scope>
    <source>
        <strain evidence="2 3">Wien I</strain>
    </source>
</reference>
<feature type="compositionally biased region" description="Low complexity" evidence="1">
    <location>
        <begin position="1354"/>
        <end position="1373"/>
    </location>
</feature>
<gene>
    <name evidence="2" type="ORF">CSUI_006027</name>
</gene>
<feature type="compositionally biased region" description="Low complexity" evidence="1">
    <location>
        <begin position="2506"/>
        <end position="2522"/>
    </location>
</feature>
<feature type="region of interest" description="Disordered" evidence="1">
    <location>
        <begin position="2474"/>
        <end position="2570"/>
    </location>
</feature>
<feature type="compositionally biased region" description="Basic and acidic residues" evidence="1">
    <location>
        <begin position="2360"/>
        <end position="2373"/>
    </location>
</feature>
<evidence type="ECO:0000313" key="3">
    <source>
        <dbReference type="Proteomes" id="UP000221165"/>
    </source>
</evidence>
<feature type="compositionally biased region" description="Basic and acidic residues" evidence="1">
    <location>
        <begin position="899"/>
        <end position="911"/>
    </location>
</feature>
<dbReference type="RefSeq" id="XP_067921836.1">
    <property type="nucleotide sequence ID" value="XM_068066192.1"/>
</dbReference>
<feature type="compositionally biased region" description="Basic and acidic residues" evidence="1">
    <location>
        <begin position="2325"/>
        <end position="2342"/>
    </location>
</feature>
<comment type="caution">
    <text evidence="2">The sequence shown here is derived from an EMBL/GenBank/DDBJ whole genome shotgun (WGS) entry which is preliminary data.</text>
</comment>
<feature type="non-terminal residue" evidence="2">
    <location>
        <position position="1"/>
    </location>
</feature>